<dbReference type="PANTHER" id="PTHR43280">
    <property type="entry name" value="ARAC-FAMILY TRANSCRIPTIONAL REGULATOR"/>
    <property type="match status" value="1"/>
</dbReference>
<dbReference type="Pfam" id="PF17853">
    <property type="entry name" value="GGDEF_2"/>
    <property type="match status" value="1"/>
</dbReference>
<feature type="transmembrane region" description="Helical" evidence="4">
    <location>
        <begin position="259"/>
        <end position="278"/>
    </location>
</feature>
<feature type="transmembrane region" description="Helical" evidence="4">
    <location>
        <begin position="12"/>
        <end position="34"/>
    </location>
</feature>
<evidence type="ECO:0000256" key="3">
    <source>
        <dbReference type="ARBA" id="ARBA00023163"/>
    </source>
</evidence>
<keyword evidence="2 6" id="KW-0238">DNA-binding</keyword>
<keyword evidence="3" id="KW-0804">Transcription</keyword>
<organism evidence="6 7">
    <name type="scientific">Paenibacillus rhizosphaerae</name>
    <dbReference type="NCBI Taxonomy" id="297318"/>
    <lineage>
        <taxon>Bacteria</taxon>
        <taxon>Bacillati</taxon>
        <taxon>Bacillota</taxon>
        <taxon>Bacilli</taxon>
        <taxon>Bacillales</taxon>
        <taxon>Paenibacillaceae</taxon>
        <taxon>Paenibacillus</taxon>
    </lineage>
</organism>
<dbReference type="GO" id="GO:0003700">
    <property type="term" value="F:DNA-binding transcription factor activity"/>
    <property type="evidence" value="ECO:0007669"/>
    <property type="project" value="InterPro"/>
</dbReference>
<dbReference type="PROSITE" id="PS00041">
    <property type="entry name" value="HTH_ARAC_FAMILY_1"/>
    <property type="match status" value="1"/>
</dbReference>
<dbReference type="RefSeq" id="WP_183577598.1">
    <property type="nucleotide sequence ID" value="NZ_JACHXJ010000001.1"/>
</dbReference>
<dbReference type="AlphaFoldDB" id="A0A839TJS9"/>
<sequence length="739" mass="83431">MDNRTWYKRFLLSNLSILFIFGTIVIAIVFSVAYGNVSKETEKESRTYAEQVVDGMTTRLKNIELMLAGQTVNNDAINDFFNGSAGAPGLVNYKASSEIAKMRSNLLIHSVYFYRYKDGLVLTGGYAAPIDDFTDKTFIQSVPKATQNRWSPIRLYSEFPLIDPPERVISIVKSSRGNEGLIVLNVKVDKLLSMAGSAGSGQRSFLDIADVQGSPVFSTEPAAQKTKPTTYLESDYIGLKYASGPVTPDLFGQAAVRSLAPLSILIPSLLAILAYIMFVTRRNYRPIENIVRRISDYRHETKPAASDEFSIIEQVFDNMLGRMNLIDRQEAENAIMRRKRFFYELQEEDTAFTASEWEDYARLFRMPEKGCGITVAIMEIDKYVPLMRGDRQQLLEAKHRLETELGMRPELAAVVAGSDWIAGGRLALLVRAGTDGISGTIGPEALMDGLRSWVRDAFPFSVTIGIGSVVDGLPEAKTSFREALAALQYKMTAGNNRVIVYLEIRNRENRVDTDYYKWAENLIHHFKLPAPAWQGDLDKIFGHLEERLLKEEELRLLLNDLTHRFARLIEELPPAIQDLWHAASYSRMSGALRETGSVAEIHELYESLIGELYDQYAAILDKNSTNPVIYEVKKYIEDHFANPELSLNLISDRFGMNGKYASQLFKEQFGVKFVDFLIGLRVERAQKLLRETELTIGDISRQVGYEHAISFGRVFKKTVGVSPGDYRKLMQPSRIPEEV</sequence>
<dbReference type="Proteomes" id="UP000517523">
    <property type="component" value="Unassembled WGS sequence"/>
</dbReference>
<evidence type="ECO:0000313" key="7">
    <source>
        <dbReference type="Proteomes" id="UP000517523"/>
    </source>
</evidence>
<dbReference type="SMART" id="SM00342">
    <property type="entry name" value="HTH_ARAC"/>
    <property type="match status" value="1"/>
</dbReference>
<protein>
    <submittedName>
        <fullName evidence="6">AraC-like DNA-binding protein</fullName>
    </submittedName>
</protein>
<evidence type="ECO:0000259" key="5">
    <source>
        <dbReference type="PROSITE" id="PS01124"/>
    </source>
</evidence>
<keyword evidence="4" id="KW-0472">Membrane</keyword>
<keyword evidence="4" id="KW-0812">Transmembrane</keyword>
<dbReference type="InterPro" id="IPR018062">
    <property type="entry name" value="HTH_AraC-typ_CS"/>
</dbReference>
<name>A0A839TJS9_9BACL</name>
<accession>A0A839TJS9</accession>
<dbReference type="Gene3D" id="1.10.10.60">
    <property type="entry name" value="Homeodomain-like"/>
    <property type="match status" value="2"/>
</dbReference>
<reference evidence="6 7" key="1">
    <citation type="submission" date="2020-08" db="EMBL/GenBank/DDBJ databases">
        <title>Genomic Encyclopedia of Type Strains, Phase III (KMG-III): the genomes of soil and plant-associated and newly described type strains.</title>
        <authorList>
            <person name="Whitman W."/>
        </authorList>
    </citation>
    <scope>NUCLEOTIDE SEQUENCE [LARGE SCALE GENOMIC DNA]</scope>
    <source>
        <strain evidence="6 7">CECT 5831</strain>
    </source>
</reference>
<evidence type="ECO:0000256" key="2">
    <source>
        <dbReference type="ARBA" id="ARBA00023125"/>
    </source>
</evidence>
<dbReference type="InterPro" id="IPR018060">
    <property type="entry name" value="HTH_AraC"/>
</dbReference>
<dbReference type="InterPro" id="IPR020449">
    <property type="entry name" value="Tscrpt_reg_AraC-type_HTH"/>
</dbReference>
<keyword evidence="1" id="KW-0805">Transcription regulation</keyword>
<dbReference type="Pfam" id="PF12833">
    <property type="entry name" value="HTH_18"/>
    <property type="match status" value="1"/>
</dbReference>
<dbReference type="PROSITE" id="PS01124">
    <property type="entry name" value="HTH_ARAC_FAMILY_2"/>
    <property type="match status" value="1"/>
</dbReference>
<evidence type="ECO:0000256" key="1">
    <source>
        <dbReference type="ARBA" id="ARBA00023015"/>
    </source>
</evidence>
<proteinExistence type="predicted"/>
<dbReference type="SUPFAM" id="SSF46689">
    <property type="entry name" value="Homeodomain-like"/>
    <property type="match status" value="1"/>
</dbReference>
<dbReference type="GO" id="GO:0043565">
    <property type="term" value="F:sequence-specific DNA binding"/>
    <property type="evidence" value="ECO:0007669"/>
    <property type="project" value="InterPro"/>
</dbReference>
<dbReference type="EMBL" id="JACHXJ010000001">
    <property type="protein sequence ID" value="MBB3125648.1"/>
    <property type="molecule type" value="Genomic_DNA"/>
</dbReference>
<dbReference type="PANTHER" id="PTHR43280:SF2">
    <property type="entry name" value="HTH-TYPE TRANSCRIPTIONAL REGULATOR EXSA"/>
    <property type="match status" value="1"/>
</dbReference>
<evidence type="ECO:0000256" key="4">
    <source>
        <dbReference type="SAM" id="Phobius"/>
    </source>
</evidence>
<feature type="domain" description="HTH araC/xylS-type" evidence="5">
    <location>
        <begin position="630"/>
        <end position="729"/>
    </location>
</feature>
<evidence type="ECO:0000313" key="6">
    <source>
        <dbReference type="EMBL" id="MBB3125648.1"/>
    </source>
</evidence>
<comment type="caution">
    <text evidence="6">The sequence shown here is derived from an EMBL/GenBank/DDBJ whole genome shotgun (WGS) entry which is preliminary data.</text>
</comment>
<keyword evidence="4" id="KW-1133">Transmembrane helix</keyword>
<gene>
    <name evidence="6" type="ORF">FHS19_000302</name>
</gene>
<dbReference type="InterPro" id="IPR009057">
    <property type="entry name" value="Homeodomain-like_sf"/>
</dbReference>
<dbReference type="PRINTS" id="PR00032">
    <property type="entry name" value="HTHARAC"/>
</dbReference>
<dbReference type="InterPro" id="IPR041522">
    <property type="entry name" value="CdaR_GGDEF"/>
</dbReference>